<feature type="compositionally biased region" description="Polar residues" evidence="1">
    <location>
        <begin position="212"/>
        <end position="239"/>
    </location>
</feature>
<dbReference type="PANTHER" id="PTHR35770:SF1">
    <property type="entry name" value="U2 SMALL NUCLEAR RIBONUCLEOPROTEIN AUXILIARY FACTOR-LIKE PROTEIN"/>
    <property type="match status" value="1"/>
</dbReference>
<evidence type="ECO:0000313" key="2">
    <source>
        <dbReference type="EMBL" id="MBA4649537.1"/>
    </source>
</evidence>
<reference evidence="2" key="1">
    <citation type="journal article" date="2013" name="J. Plant Res.">
        <title>Effect of fungi and light on seed germination of three Opuntia species from semiarid lands of central Mexico.</title>
        <authorList>
            <person name="Delgado-Sanchez P."/>
            <person name="Jimenez-Bremont J.F."/>
            <person name="Guerrero-Gonzalez Mde L."/>
            <person name="Flores J."/>
        </authorList>
    </citation>
    <scope>NUCLEOTIDE SEQUENCE</scope>
    <source>
        <tissue evidence="2">Cladode</tissue>
    </source>
</reference>
<organism evidence="2">
    <name type="scientific">Opuntia streptacantha</name>
    <name type="common">Prickly pear cactus</name>
    <name type="synonym">Opuntia cardona</name>
    <dbReference type="NCBI Taxonomy" id="393608"/>
    <lineage>
        <taxon>Eukaryota</taxon>
        <taxon>Viridiplantae</taxon>
        <taxon>Streptophyta</taxon>
        <taxon>Embryophyta</taxon>
        <taxon>Tracheophyta</taxon>
        <taxon>Spermatophyta</taxon>
        <taxon>Magnoliopsida</taxon>
        <taxon>eudicotyledons</taxon>
        <taxon>Gunneridae</taxon>
        <taxon>Pentapetalae</taxon>
        <taxon>Caryophyllales</taxon>
        <taxon>Cactineae</taxon>
        <taxon>Cactaceae</taxon>
        <taxon>Opuntioideae</taxon>
        <taxon>Opuntia</taxon>
    </lineage>
</organism>
<protein>
    <submittedName>
        <fullName evidence="2">Uncharacterized protein</fullName>
    </submittedName>
</protein>
<evidence type="ECO:0000256" key="1">
    <source>
        <dbReference type="SAM" id="MobiDB-lite"/>
    </source>
</evidence>
<sequence length="265" mass="29432">MVTNFEDFEPIFGEAKPEWETASSNPECVPLNPFLFRVFAVDPSHLRFHATDFGSYTWEATRSLHQLEDMRDSIGIGGSWLDFMNYVTSCLRSKDVKLILEWQSKSNGAKFAKLVARKSKGLPLISISLCKLSNPAASEAMACLSLELFKAYTALHDSFMKEQERCCQLAPVISAEKEKNKAIKRRLDAAMHSESQRSQKTSDMGTIASPFNDDTSSVTAALNSSEKQPAGEVQSTKVTSRVVPARRRAKFRGAVIHDAEDKDGS</sequence>
<proteinExistence type="predicted"/>
<name>A0A7C8ZSH7_OPUST</name>
<dbReference type="PANTHER" id="PTHR35770">
    <property type="entry name" value="U2 SMALL NUCLEAR RIBONUCLEOPROTEIN AUXILIARY FACTOR-LIKE PROTEIN"/>
    <property type="match status" value="1"/>
</dbReference>
<reference evidence="2" key="2">
    <citation type="submission" date="2020-07" db="EMBL/GenBank/DDBJ databases">
        <authorList>
            <person name="Vera ALvarez R."/>
            <person name="Arias-Moreno D.M."/>
            <person name="Jimenez-Jacinto V."/>
            <person name="Jimenez-Bremont J.F."/>
            <person name="Swaminathan K."/>
            <person name="Moose S.P."/>
            <person name="Guerrero-Gonzalez M.L."/>
            <person name="Marino-Ramirez L."/>
            <person name="Landsman D."/>
            <person name="Rodriguez-Kessler M."/>
            <person name="Delgado-Sanchez P."/>
        </authorList>
    </citation>
    <scope>NUCLEOTIDE SEQUENCE</scope>
    <source>
        <tissue evidence="2">Cladode</tissue>
    </source>
</reference>
<dbReference type="AlphaFoldDB" id="A0A7C8ZSH7"/>
<dbReference type="EMBL" id="GISG01161026">
    <property type="protein sequence ID" value="MBA4649537.1"/>
    <property type="molecule type" value="Transcribed_RNA"/>
</dbReference>
<feature type="region of interest" description="Disordered" evidence="1">
    <location>
        <begin position="189"/>
        <end position="241"/>
    </location>
</feature>
<accession>A0A7C8ZSH7</accession>